<dbReference type="REBASE" id="461501">
    <property type="entry name" value="M.BdiXF2ORF49790P"/>
</dbReference>
<dbReference type="AlphaFoldDB" id="A0A809XX61"/>
<evidence type="ECO:0000256" key="3">
    <source>
        <dbReference type="ARBA" id="ARBA00022691"/>
    </source>
</evidence>
<gene>
    <name evidence="6" type="ORF">XF2B_49790</name>
</gene>
<dbReference type="PANTHER" id="PTHR12829">
    <property type="entry name" value="N6-ADENOSINE-METHYLTRANSFERASE"/>
    <property type="match status" value="1"/>
</dbReference>
<dbReference type="PANTHER" id="PTHR12829:SF7">
    <property type="entry name" value="N6-ADENOSINE-METHYLTRANSFERASE CATALYTIC SUBUNIT"/>
    <property type="match status" value="1"/>
</dbReference>
<proteinExistence type="inferred from homology"/>
<evidence type="ECO:0000256" key="4">
    <source>
        <dbReference type="PROSITE-ProRule" id="PRU00489"/>
    </source>
</evidence>
<dbReference type="Pfam" id="PF05063">
    <property type="entry name" value="MT-A70"/>
    <property type="match status" value="1"/>
</dbReference>
<dbReference type="SUPFAM" id="SSF53335">
    <property type="entry name" value="S-adenosyl-L-methionine-dependent methyltransferases"/>
    <property type="match status" value="1"/>
</dbReference>
<keyword evidence="2 6" id="KW-0808">Transferase</keyword>
<sequence length="235" mass="26056">MFVSNTSAPAGTQAGTFLPEPETAVSFFAPLAEYSYDLVVIDPPWPFSTWSAAGQSKSASKHYRIMTLADIMALPVRGLLKDHAVVLLWATGAMLAQAVAVMEAWGITYKTELAWRKVTRNGKVRMGCGFWARTMHEPVLLGTVGKPSKFTLPSCFDGIAREHSRKPDEFYRMITERTPGLRRADVFAREQRDGWDAWGDEVGKFSSADSRAERNAIPKRDHAEAGREQVEACDA</sequence>
<keyword evidence="3" id="KW-0949">S-adenosyl-L-methionine</keyword>
<accession>A0A809XX61</accession>
<evidence type="ECO:0000313" key="6">
    <source>
        <dbReference type="EMBL" id="BCE31210.1"/>
    </source>
</evidence>
<dbReference type="Gene3D" id="3.40.50.150">
    <property type="entry name" value="Vaccinia Virus protein VP39"/>
    <property type="match status" value="1"/>
</dbReference>
<dbReference type="InterPro" id="IPR029063">
    <property type="entry name" value="SAM-dependent_MTases_sf"/>
</dbReference>
<dbReference type="PROSITE" id="PS51143">
    <property type="entry name" value="MT_A70"/>
    <property type="match status" value="1"/>
</dbReference>
<dbReference type="PROSITE" id="PS00092">
    <property type="entry name" value="N6_MTASE"/>
    <property type="match status" value="1"/>
</dbReference>
<dbReference type="GO" id="GO:0008168">
    <property type="term" value="F:methyltransferase activity"/>
    <property type="evidence" value="ECO:0007669"/>
    <property type="project" value="UniProtKB-KW"/>
</dbReference>
<feature type="region of interest" description="Disordered" evidence="5">
    <location>
        <begin position="209"/>
        <end position="235"/>
    </location>
</feature>
<protein>
    <submittedName>
        <fullName evidence="6">DNA methyltransferase</fullName>
    </submittedName>
</protein>
<dbReference type="InterPro" id="IPR007757">
    <property type="entry name" value="MT-A70-like"/>
</dbReference>
<evidence type="ECO:0000256" key="2">
    <source>
        <dbReference type="ARBA" id="ARBA00022679"/>
    </source>
</evidence>
<dbReference type="InterPro" id="IPR002052">
    <property type="entry name" value="DNA_methylase_N6_adenine_CS"/>
</dbReference>
<dbReference type="EMBL" id="AP023092">
    <property type="protein sequence ID" value="BCE31210.1"/>
    <property type="molecule type" value="Genomic_DNA"/>
</dbReference>
<dbReference type="GO" id="GO:0003676">
    <property type="term" value="F:nucleic acid binding"/>
    <property type="evidence" value="ECO:0007669"/>
    <property type="project" value="InterPro"/>
</dbReference>
<comment type="similarity">
    <text evidence="4">Belongs to the MT-A70-like family.</text>
</comment>
<name>A0A809XX61_9BRAD</name>
<evidence type="ECO:0000256" key="5">
    <source>
        <dbReference type="SAM" id="MobiDB-lite"/>
    </source>
</evidence>
<feature type="compositionally biased region" description="Basic and acidic residues" evidence="5">
    <location>
        <begin position="210"/>
        <end position="235"/>
    </location>
</feature>
<keyword evidence="1 6" id="KW-0489">Methyltransferase</keyword>
<organism evidence="6">
    <name type="scientific">Bradyrhizobium diazoefficiens</name>
    <dbReference type="NCBI Taxonomy" id="1355477"/>
    <lineage>
        <taxon>Bacteria</taxon>
        <taxon>Pseudomonadati</taxon>
        <taxon>Pseudomonadota</taxon>
        <taxon>Alphaproteobacteria</taxon>
        <taxon>Hyphomicrobiales</taxon>
        <taxon>Nitrobacteraceae</taxon>
        <taxon>Bradyrhizobium</taxon>
    </lineage>
</organism>
<evidence type="ECO:0000256" key="1">
    <source>
        <dbReference type="ARBA" id="ARBA00022603"/>
    </source>
</evidence>
<reference evidence="6" key="1">
    <citation type="submission" date="2020-05" db="EMBL/GenBank/DDBJ databases">
        <title>Complete genome sequence of Bradyrhizobium diazoefficiens XF2 isolated from soybean nodule.</title>
        <authorList>
            <person name="Noda R."/>
            <person name="Kakizaki K."/>
            <person name="Minamisawa K."/>
        </authorList>
    </citation>
    <scope>NUCLEOTIDE SEQUENCE</scope>
    <source>
        <strain evidence="6">XF2</strain>
    </source>
</reference>
<dbReference type="GO" id="GO:0032259">
    <property type="term" value="P:methylation"/>
    <property type="evidence" value="ECO:0007669"/>
    <property type="project" value="UniProtKB-KW"/>
</dbReference>